<dbReference type="EMBL" id="MPGR01000003">
    <property type="protein sequence ID" value="OKB69165.1"/>
    <property type="molecule type" value="Genomic_DNA"/>
</dbReference>
<comment type="caution">
    <text evidence="1">The sequence shown here is derived from an EMBL/GenBank/DDBJ whole genome shotgun (WGS) entry which is preliminary data.</text>
</comment>
<organism evidence="1 2">
    <name type="scientific">Escherichia coli</name>
    <dbReference type="NCBI Taxonomy" id="562"/>
    <lineage>
        <taxon>Bacteria</taxon>
        <taxon>Pseudomonadati</taxon>
        <taxon>Pseudomonadota</taxon>
        <taxon>Gammaproteobacteria</taxon>
        <taxon>Enterobacterales</taxon>
        <taxon>Enterobacteriaceae</taxon>
        <taxon>Escherichia</taxon>
    </lineage>
</organism>
<name>A0A085NW97_ECOLX</name>
<dbReference type="RefSeq" id="WP_001563275.1">
    <property type="nucleotide sequence ID" value="NZ_CP045714.1"/>
</dbReference>
<sequence>MTTRRAVIIQGIGWLMVLAPFFFLTYGMTNQFTAGRENISSLVFDWEHRIPLIPLTIIPYWSLDLLYCLSAFH</sequence>
<reference evidence="1 2" key="1">
    <citation type="submission" date="2016-11" db="EMBL/GenBank/DDBJ databases">
        <title>Draft genome sequences of five Shigatoxin-producing Escherichia coli isolates harboring the new recently described Subtilase cytotoxin allelic variant subAB2-3.</title>
        <authorList>
            <person name="Tasara T."/>
            <person name="Fierz L."/>
            <person name="Klumpp J."/>
            <person name="Schmidt H."/>
            <person name="Stephan R."/>
        </authorList>
    </citation>
    <scope>NUCLEOTIDE SEQUENCE [LARGE SCALE GENOMIC DNA]</scope>
    <source>
        <strain evidence="1 2">453</strain>
    </source>
</reference>
<evidence type="ECO:0000313" key="2">
    <source>
        <dbReference type="Proteomes" id="UP000186595"/>
    </source>
</evidence>
<gene>
    <name evidence="1" type="ORF">BMT50_29455</name>
</gene>
<accession>A0A085NW97</accession>
<proteinExistence type="predicted"/>
<dbReference type="AlphaFoldDB" id="A0A085NW97"/>
<dbReference type="Proteomes" id="UP000186595">
    <property type="component" value="Unassembled WGS sequence"/>
</dbReference>
<evidence type="ECO:0000313" key="1">
    <source>
        <dbReference type="EMBL" id="OKB69165.1"/>
    </source>
</evidence>
<protein>
    <submittedName>
        <fullName evidence="1">Uncharacterized protein</fullName>
    </submittedName>
</protein>